<sequence length="273" mass="31119">MPNLISKFGIVFYKDFIFLAPIVMKNTLLIFFLLVSGYMSAQDMVSGTVMNAANDKPIENVHIVNLNQVKGAVTDENGEFELQATVNDTLYFSYLGFRSIRVRVTNDWLKYGNVKVKMTELGFALEEVTVNTVKLTGYLEIDAKNIPIYDNYRYSISGLNSGYEGGDSSPNAVTKAIRSLSNPADLVYNIFGTRPRQMKKLRQMKKDDNIRSLLRNKFDRETLMALLQVNRAEIDEILNNCNYSQDFMKTANDLQILDAINSCYEEYKVLQKN</sequence>
<keyword evidence="3" id="KW-1185">Reference proteome</keyword>
<dbReference type="GO" id="GO:0004180">
    <property type="term" value="F:carboxypeptidase activity"/>
    <property type="evidence" value="ECO:0007669"/>
    <property type="project" value="UniProtKB-KW"/>
</dbReference>
<protein>
    <submittedName>
        <fullName evidence="2">Carboxypeptidase-like protein</fullName>
    </submittedName>
</protein>
<dbReference type="SUPFAM" id="SSF49464">
    <property type="entry name" value="Carboxypeptidase regulatory domain-like"/>
    <property type="match status" value="1"/>
</dbReference>
<dbReference type="Pfam" id="PF13715">
    <property type="entry name" value="CarbopepD_reg_2"/>
    <property type="match status" value="1"/>
</dbReference>
<dbReference type="Gene3D" id="2.60.40.1120">
    <property type="entry name" value="Carboxypeptidase-like, regulatory domain"/>
    <property type="match status" value="1"/>
</dbReference>
<evidence type="ECO:0000256" key="1">
    <source>
        <dbReference type="SAM" id="Phobius"/>
    </source>
</evidence>
<reference evidence="2 3" key="1">
    <citation type="submission" date="2018-04" db="EMBL/GenBank/DDBJ databases">
        <title>Genomic Encyclopedia of Archaeal and Bacterial Type Strains, Phase II (KMG-II): from individual species to whole genera.</title>
        <authorList>
            <person name="Goeker M."/>
        </authorList>
    </citation>
    <scope>NUCLEOTIDE SEQUENCE [LARGE SCALE GENOMIC DNA]</scope>
    <source>
        <strain evidence="2 3">DSM 23082</strain>
    </source>
</reference>
<feature type="transmembrane region" description="Helical" evidence="1">
    <location>
        <begin position="16"/>
        <end position="35"/>
    </location>
</feature>
<keyword evidence="2" id="KW-0378">Hydrolase</keyword>
<keyword evidence="1" id="KW-1133">Transmembrane helix</keyword>
<name>A0A2T6AHH0_9FLAO</name>
<dbReference type="InterPro" id="IPR008969">
    <property type="entry name" value="CarboxyPept-like_regulatory"/>
</dbReference>
<accession>A0A2T6AHH0</accession>
<keyword evidence="1" id="KW-0472">Membrane</keyword>
<keyword evidence="2" id="KW-0645">Protease</keyword>
<organism evidence="2 3">
    <name type="scientific">Christiangramia gaetbulicola</name>
    <dbReference type="NCBI Taxonomy" id="703340"/>
    <lineage>
        <taxon>Bacteria</taxon>
        <taxon>Pseudomonadati</taxon>
        <taxon>Bacteroidota</taxon>
        <taxon>Flavobacteriia</taxon>
        <taxon>Flavobacteriales</taxon>
        <taxon>Flavobacteriaceae</taxon>
        <taxon>Christiangramia</taxon>
    </lineage>
</organism>
<keyword evidence="1" id="KW-0812">Transmembrane</keyword>
<dbReference type="AlphaFoldDB" id="A0A2T6AHH0"/>
<keyword evidence="2" id="KW-0121">Carboxypeptidase</keyword>
<evidence type="ECO:0000313" key="2">
    <source>
        <dbReference type="EMBL" id="PTX43280.1"/>
    </source>
</evidence>
<comment type="caution">
    <text evidence="2">The sequence shown here is derived from an EMBL/GenBank/DDBJ whole genome shotgun (WGS) entry which is preliminary data.</text>
</comment>
<proteinExistence type="predicted"/>
<gene>
    <name evidence="2" type="ORF">C8P64_1807</name>
</gene>
<dbReference type="EMBL" id="QBKQ01000002">
    <property type="protein sequence ID" value="PTX43280.1"/>
    <property type="molecule type" value="Genomic_DNA"/>
</dbReference>
<dbReference type="Proteomes" id="UP000244174">
    <property type="component" value="Unassembled WGS sequence"/>
</dbReference>
<evidence type="ECO:0000313" key="3">
    <source>
        <dbReference type="Proteomes" id="UP000244174"/>
    </source>
</evidence>